<feature type="transmembrane region" description="Helical" evidence="1">
    <location>
        <begin position="149"/>
        <end position="166"/>
    </location>
</feature>
<keyword evidence="1" id="KW-0472">Membrane</keyword>
<protein>
    <recommendedName>
        <fullName evidence="4">Aromatic acid exporter family member 1</fullName>
    </recommendedName>
</protein>
<evidence type="ECO:0000313" key="2">
    <source>
        <dbReference type="EMBL" id="MBU3877367.1"/>
    </source>
</evidence>
<dbReference type="EMBL" id="JABACJ020000017">
    <property type="protein sequence ID" value="MBU3877367.1"/>
    <property type="molecule type" value="Genomic_DNA"/>
</dbReference>
<keyword evidence="1" id="KW-0812">Transmembrane</keyword>
<evidence type="ECO:0000313" key="3">
    <source>
        <dbReference type="Proteomes" id="UP000723714"/>
    </source>
</evidence>
<gene>
    <name evidence="2" type="ORF">HGO97_016300</name>
</gene>
<proteinExistence type="predicted"/>
<accession>A0ABS6D6Y8</accession>
<feature type="transmembrane region" description="Helical" evidence="1">
    <location>
        <begin position="49"/>
        <end position="71"/>
    </location>
</feature>
<dbReference type="Proteomes" id="UP000723714">
    <property type="component" value="Unassembled WGS sequence"/>
</dbReference>
<name>A0ABS6D6Y8_9FIRM</name>
<organism evidence="2 3">
    <name type="scientific">Faecalicatena faecalis</name>
    <dbReference type="NCBI Taxonomy" id="2726362"/>
    <lineage>
        <taxon>Bacteria</taxon>
        <taxon>Bacillati</taxon>
        <taxon>Bacillota</taxon>
        <taxon>Clostridia</taxon>
        <taxon>Lachnospirales</taxon>
        <taxon>Lachnospiraceae</taxon>
        <taxon>Faecalicatena</taxon>
    </lineage>
</organism>
<keyword evidence="1" id="KW-1133">Transmembrane helix</keyword>
<reference evidence="2 3" key="1">
    <citation type="submission" date="2021-06" db="EMBL/GenBank/DDBJ databases">
        <title>Faecalicatena sp. nov. isolated from porcine feces.</title>
        <authorList>
            <person name="Oh B.S."/>
            <person name="Lee J.H."/>
        </authorList>
    </citation>
    <scope>NUCLEOTIDE SEQUENCE [LARGE SCALE GENOMIC DNA]</scope>
    <source>
        <strain evidence="2 3">AGMB00832</strain>
    </source>
</reference>
<evidence type="ECO:0000256" key="1">
    <source>
        <dbReference type="SAM" id="Phobius"/>
    </source>
</evidence>
<sequence>MALIYIGDLFPILLTTVLFSALATAHRVLVPNKYSAFLQFKQEEDTKKTAQSTAIRIVYLIVGIIFLNCILKFTGIQIAIGIFLSCFLNIWPAIIQHQLLRLRKSGVKWLLLIGYVCFVVFSVLVGGITIGLLIPILRGERQLFWLDNQALSIVITLLTVAIPIPLETVIAKFSCMVIVQDIDTFLEEVYILEKQLNMKCPEIQNNKYVIDNVAKECDINVILLKTILQLEIFYRGRAYYRIIERVLCKCFKRSAIKRDISIGIAQMKISTVQKVMRKNPYDFIRDITNDEMNIKVCGKYLRQLIDEYQYKLEKEYYSIEGKYSDVFDYIACQYSGGIPETKERTILIYSAILRSMCSNSPLVYAGSREREEYSILLYSPYDETLSYQNFQNLVEEIENLGIIRKQVLVGQKEMKIELFCRDSYNLSIVQNVANRYNLQMKIE</sequence>
<keyword evidence="3" id="KW-1185">Reference proteome</keyword>
<dbReference type="RefSeq" id="WP_216243719.1">
    <property type="nucleotide sequence ID" value="NZ_JABACJ020000017.1"/>
</dbReference>
<comment type="caution">
    <text evidence="2">The sequence shown here is derived from an EMBL/GenBank/DDBJ whole genome shotgun (WGS) entry which is preliminary data.</text>
</comment>
<evidence type="ECO:0008006" key="4">
    <source>
        <dbReference type="Google" id="ProtNLM"/>
    </source>
</evidence>
<feature type="transmembrane region" description="Helical" evidence="1">
    <location>
        <begin position="78"/>
        <end position="97"/>
    </location>
</feature>
<feature type="transmembrane region" description="Helical" evidence="1">
    <location>
        <begin position="109"/>
        <end position="137"/>
    </location>
</feature>